<dbReference type="RefSeq" id="WP_166123513.1">
    <property type="nucleotide sequence ID" value="NZ_JAPIUX010000026.1"/>
</dbReference>
<comment type="caution">
    <text evidence="2">The sequence shown here is derived from an EMBL/GenBank/DDBJ whole genome shotgun (WGS) entry which is preliminary data.</text>
</comment>
<dbReference type="Gene3D" id="3.40.50.1820">
    <property type="entry name" value="alpha/beta hydrolase"/>
    <property type="match status" value="1"/>
</dbReference>
<dbReference type="InterPro" id="IPR050471">
    <property type="entry name" value="AB_hydrolase"/>
</dbReference>
<dbReference type="SUPFAM" id="SSF53474">
    <property type="entry name" value="alpha/beta-Hydrolases"/>
    <property type="match status" value="1"/>
</dbReference>
<dbReference type="InterPro" id="IPR029058">
    <property type="entry name" value="AB_hydrolase_fold"/>
</dbReference>
<dbReference type="InterPro" id="IPR000639">
    <property type="entry name" value="Epox_hydrolase-like"/>
</dbReference>
<sequence>MSFITTTDNVSLYYKDWGTGRPVLLSHGWPLSADMWDEQMLSLANAGYRVIAFDRRGFGRSSQPWEGYDYDRFADDIAELIEALDLKDVTLVGFSMGGGDVSRYIARHGEARVHSLVLLGAVTPLFIRTEDHPFGPDKPFFDALRAALHTDNAQFLKDFAPVFFGKNHGQTVSDGALAHFLQLGLQAGLKAKIASTAAFSETDFRPDMAKITVPTLIIHGDDDQVVPIEGTGSLAAEMIQNATLKVYPGAPHGFTVTHQTELTKDLLAFLAV</sequence>
<evidence type="ECO:0000313" key="3">
    <source>
        <dbReference type="Proteomes" id="UP001526446"/>
    </source>
</evidence>
<gene>
    <name evidence="2" type="ORF">OQ252_12360</name>
</gene>
<evidence type="ECO:0000259" key="1">
    <source>
        <dbReference type="Pfam" id="PF00561"/>
    </source>
</evidence>
<protein>
    <submittedName>
        <fullName evidence="2">Alpha/beta hydrolase</fullName>
    </submittedName>
</protein>
<proteinExistence type="predicted"/>
<name>A0ABT3QA54_9PROT</name>
<keyword evidence="2" id="KW-0378">Hydrolase</keyword>
<dbReference type="InterPro" id="IPR000073">
    <property type="entry name" value="AB_hydrolase_1"/>
</dbReference>
<evidence type="ECO:0000313" key="2">
    <source>
        <dbReference type="EMBL" id="MCX2562182.1"/>
    </source>
</evidence>
<dbReference type="Proteomes" id="UP001526446">
    <property type="component" value="Unassembled WGS sequence"/>
</dbReference>
<dbReference type="GO" id="GO:0016787">
    <property type="term" value="F:hydrolase activity"/>
    <property type="evidence" value="ECO:0007669"/>
    <property type="project" value="UniProtKB-KW"/>
</dbReference>
<keyword evidence="3" id="KW-1185">Reference proteome</keyword>
<organism evidence="2 3">
    <name type="scientific">Acetobacter farinalis</name>
    <dbReference type="NCBI Taxonomy" id="1260984"/>
    <lineage>
        <taxon>Bacteria</taxon>
        <taxon>Pseudomonadati</taxon>
        <taxon>Pseudomonadota</taxon>
        <taxon>Alphaproteobacteria</taxon>
        <taxon>Acetobacterales</taxon>
        <taxon>Acetobacteraceae</taxon>
        <taxon>Acetobacter</taxon>
    </lineage>
</organism>
<dbReference type="PANTHER" id="PTHR43433:SF4">
    <property type="entry name" value="NON-HEME CHLOROPEROXIDASE-RELATED"/>
    <property type="match status" value="1"/>
</dbReference>
<dbReference type="PRINTS" id="PR00412">
    <property type="entry name" value="EPOXHYDRLASE"/>
</dbReference>
<reference evidence="2 3" key="1">
    <citation type="submission" date="2022-11" db="EMBL/GenBank/DDBJ databases">
        <title>Genome sequencing of Acetobacter type strain.</title>
        <authorList>
            <person name="Heo J."/>
            <person name="Lee D."/>
            <person name="Han B.-H."/>
            <person name="Hong S.-B."/>
            <person name="Kwon S.-W."/>
        </authorList>
    </citation>
    <scope>NUCLEOTIDE SEQUENCE [LARGE SCALE GENOMIC DNA]</scope>
    <source>
        <strain evidence="2 3">KACC 21251</strain>
    </source>
</reference>
<dbReference type="EMBL" id="JAPIUX010000026">
    <property type="protein sequence ID" value="MCX2562182.1"/>
    <property type="molecule type" value="Genomic_DNA"/>
</dbReference>
<dbReference type="PRINTS" id="PR00111">
    <property type="entry name" value="ABHYDROLASE"/>
</dbReference>
<dbReference type="PANTHER" id="PTHR43433">
    <property type="entry name" value="HYDROLASE, ALPHA/BETA FOLD FAMILY PROTEIN"/>
    <property type="match status" value="1"/>
</dbReference>
<accession>A0ABT3QA54</accession>
<dbReference type="Pfam" id="PF00561">
    <property type="entry name" value="Abhydrolase_1"/>
    <property type="match status" value="1"/>
</dbReference>
<feature type="domain" description="AB hydrolase-1" evidence="1">
    <location>
        <begin position="22"/>
        <end position="253"/>
    </location>
</feature>